<sequence>MEVFIIYIVDLVIIKAMRLEKGYSLQKMVNLMGILDKTKYYRREKGEVHFRPEELLLVANVLDVPLEKLFTQKNSEE</sequence>
<name>A0ABQ6Z335_9ENTE</name>
<organism evidence="2 3">
    <name type="scientific">Candidatus Enterococcus willemsii</name>
    <dbReference type="NCBI Taxonomy" id="1857215"/>
    <lineage>
        <taxon>Bacteria</taxon>
        <taxon>Bacillati</taxon>
        <taxon>Bacillota</taxon>
        <taxon>Bacilli</taxon>
        <taxon>Lactobacillales</taxon>
        <taxon>Enterococcaceae</taxon>
        <taxon>Enterococcus</taxon>
    </lineage>
</organism>
<comment type="caution">
    <text evidence="2">The sequence shown here is derived from an EMBL/GenBank/DDBJ whole genome shotgun (WGS) entry which is preliminary data.</text>
</comment>
<dbReference type="InterPro" id="IPR010982">
    <property type="entry name" value="Lambda_DNA-bd_dom_sf"/>
</dbReference>
<dbReference type="EMBL" id="MAEL01000010">
    <property type="protein sequence ID" value="KAF1305712.1"/>
    <property type="molecule type" value="Genomic_DNA"/>
</dbReference>
<dbReference type="Proteomes" id="UP000782705">
    <property type="component" value="Unassembled WGS sequence"/>
</dbReference>
<evidence type="ECO:0000259" key="1">
    <source>
        <dbReference type="PROSITE" id="PS50943"/>
    </source>
</evidence>
<reference evidence="2 3" key="1">
    <citation type="submission" date="2016-06" db="EMBL/GenBank/DDBJ databases">
        <title>Four novel species of enterococci isolated from chicken manure.</title>
        <authorList>
            <person name="Van Tyne D."/>
        </authorList>
    </citation>
    <scope>NUCLEOTIDE SEQUENCE [LARGE SCALE GENOMIC DNA]</scope>
    <source>
        <strain evidence="2 3">CU12B</strain>
    </source>
</reference>
<dbReference type="CDD" id="cd00093">
    <property type="entry name" value="HTH_XRE"/>
    <property type="match status" value="1"/>
</dbReference>
<gene>
    <name evidence="2" type="ORF">BAU17_00235</name>
</gene>
<dbReference type="PROSITE" id="PS50943">
    <property type="entry name" value="HTH_CROC1"/>
    <property type="match status" value="1"/>
</dbReference>
<dbReference type="Gene3D" id="1.10.260.40">
    <property type="entry name" value="lambda repressor-like DNA-binding domains"/>
    <property type="match status" value="1"/>
</dbReference>
<accession>A0ABQ6Z335</accession>
<proteinExistence type="predicted"/>
<protein>
    <submittedName>
        <fullName evidence="2">Transcriptional regulator</fullName>
    </submittedName>
</protein>
<dbReference type="Pfam" id="PF01381">
    <property type="entry name" value="HTH_3"/>
    <property type="match status" value="1"/>
</dbReference>
<dbReference type="SUPFAM" id="SSF47413">
    <property type="entry name" value="lambda repressor-like DNA-binding domains"/>
    <property type="match status" value="1"/>
</dbReference>
<dbReference type="InterPro" id="IPR001387">
    <property type="entry name" value="Cro/C1-type_HTH"/>
</dbReference>
<keyword evidence="3" id="KW-1185">Reference proteome</keyword>
<feature type="domain" description="HTH cro/C1-type" evidence="1">
    <location>
        <begin position="14"/>
        <end position="69"/>
    </location>
</feature>
<evidence type="ECO:0000313" key="3">
    <source>
        <dbReference type="Proteomes" id="UP000782705"/>
    </source>
</evidence>
<evidence type="ECO:0000313" key="2">
    <source>
        <dbReference type="EMBL" id="KAF1305712.1"/>
    </source>
</evidence>
<dbReference type="SMART" id="SM00530">
    <property type="entry name" value="HTH_XRE"/>
    <property type="match status" value="1"/>
</dbReference>